<dbReference type="InterPro" id="IPR003594">
    <property type="entry name" value="HATPase_dom"/>
</dbReference>
<keyword evidence="8" id="KW-0902">Two-component regulatory system</keyword>
<evidence type="ECO:0000256" key="8">
    <source>
        <dbReference type="ARBA" id="ARBA00023012"/>
    </source>
</evidence>
<feature type="transmembrane region" description="Helical" evidence="9">
    <location>
        <begin position="23"/>
        <end position="44"/>
    </location>
</feature>
<dbReference type="InterPro" id="IPR011712">
    <property type="entry name" value="Sig_transdc_His_kin_sub3_dim/P"/>
</dbReference>
<sequence length="425" mass="43983">MTLTTAVENNEPVGLLPDAGRRFAALVGIFALQLTAFVVCVTLLSAGVGLAILVVGLVLLVAGLAVAGWAARMQRLLLASTGVELPPTYRSASSGSGLRGLLGRLARPQAWRDLLHVLIAFPVSVVTFSLAVTWVVGGLGGVTYWLWSTWLPDDNTGLPALLGYPGHFADVLFNSAVGVVLLLTAPAVLRGLVGLHAALATALLVDETPELRERVSALTESRTAAGQAEAHTLRRLERDLHDGPQQRLVRLGMDIAAAERRLDTDPGAARALLGEALQQSQDALAEIRNLSRGIAPPILDEQGLSAAVTALVARGSVPTVVDVEPVRLAVPVRHAAYFVVAEALTNVEKHSAATRAAVDVRRLDDGSGVAVTVSDDGVGGASTARGHGLAGLADRLAGVDGTLVISSPAGGGTQVTAVLPEQREG</sequence>
<comment type="catalytic activity">
    <reaction evidence="1">
        <text>ATP + protein L-histidine = ADP + protein N-phospho-L-histidine.</text>
        <dbReference type="EC" id="2.7.13.3"/>
    </reaction>
</comment>
<evidence type="ECO:0000313" key="14">
    <source>
        <dbReference type="Proteomes" id="UP000198504"/>
    </source>
</evidence>
<protein>
    <recommendedName>
        <fullName evidence="2">histidine kinase</fullName>
        <ecNumber evidence="2">2.7.13.3</ecNumber>
    </recommendedName>
</protein>
<proteinExistence type="predicted"/>
<keyword evidence="3" id="KW-0597">Phosphoprotein</keyword>
<keyword evidence="9" id="KW-1133">Transmembrane helix</keyword>
<feature type="transmembrane region" description="Helical" evidence="9">
    <location>
        <begin position="167"/>
        <end position="189"/>
    </location>
</feature>
<dbReference type="Gene3D" id="1.20.5.1930">
    <property type="match status" value="1"/>
</dbReference>
<evidence type="ECO:0000259" key="12">
    <source>
        <dbReference type="Pfam" id="PF13796"/>
    </source>
</evidence>
<evidence type="ECO:0000256" key="1">
    <source>
        <dbReference type="ARBA" id="ARBA00000085"/>
    </source>
</evidence>
<dbReference type="GO" id="GO:0046983">
    <property type="term" value="F:protein dimerization activity"/>
    <property type="evidence" value="ECO:0007669"/>
    <property type="project" value="InterPro"/>
</dbReference>
<dbReference type="STRING" id="1036181.SAMN05421756_104285"/>
<dbReference type="EMBL" id="FOFA01000004">
    <property type="protein sequence ID" value="SEQ62593.1"/>
    <property type="molecule type" value="Genomic_DNA"/>
</dbReference>
<evidence type="ECO:0000256" key="7">
    <source>
        <dbReference type="ARBA" id="ARBA00022840"/>
    </source>
</evidence>
<evidence type="ECO:0000256" key="3">
    <source>
        <dbReference type="ARBA" id="ARBA00022553"/>
    </source>
</evidence>
<reference evidence="14" key="1">
    <citation type="submission" date="2016-10" db="EMBL/GenBank/DDBJ databases">
        <authorList>
            <person name="Varghese N."/>
            <person name="Submissions S."/>
        </authorList>
    </citation>
    <scope>NUCLEOTIDE SEQUENCE [LARGE SCALE GENOMIC DNA]</scope>
    <source>
        <strain evidence="14">CGMCC 4.6856</strain>
    </source>
</reference>
<dbReference type="InterPro" id="IPR025828">
    <property type="entry name" value="Put_sensor_dom"/>
</dbReference>
<evidence type="ECO:0000259" key="10">
    <source>
        <dbReference type="Pfam" id="PF02518"/>
    </source>
</evidence>
<dbReference type="PANTHER" id="PTHR24421:SF10">
    <property type="entry name" value="NITRATE_NITRITE SENSOR PROTEIN NARQ"/>
    <property type="match status" value="1"/>
</dbReference>
<evidence type="ECO:0000256" key="6">
    <source>
        <dbReference type="ARBA" id="ARBA00022777"/>
    </source>
</evidence>
<evidence type="ECO:0000256" key="5">
    <source>
        <dbReference type="ARBA" id="ARBA00022741"/>
    </source>
</evidence>
<dbReference type="RefSeq" id="WP_170854100.1">
    <property type="nucleotide sequence ID" value="NZ_FOFA01000004.1"/>
</dbReference>
<evidence type="ECO:0000256" key="2">
    <source>
        <dbReference type="ARBA" id="ARBA00012438"/>
    </source>
</evidence>
<feature type="domain" description="Putative sensor" evidence="12">
    <location>
        <begin position="30"/>
        <end position="204"/>
    </location>
</feature>
<dbReference type="EC" id="2.7.13.3" evidence="2"/>
<keyword evidence="7" id="KW-0067">ATP-binding</keyword>
<evidence type="ECO:0000256" key="4">
    <source>
        <dbReference type="ARBA" id="ARBA00022679"/>
    </source>
</evidence>
<name>A0A1H9HJW4_9ACTN</name>
<dbReference type="SUPFAM" id="SSF55874">
    <property type="entry name" value="ATPase domain of HSP90 chaperone/DNA topoisomerase II/histidine kinase"/>
    <property type="match status" value="1"/>
</dbReference>
<dbReference type="Pfam" id="PF07730">
    <property type="entry name" value="HisKA_3"/>
    <property type="match status" value="1"/>
</dbReference>
<feature type="domain" description="Histidine kinase/HSP90-like ATPase" evidence="10">
    <location>
        <begin position="336"/>
        <end position="422"/>
    </location>
</feature>
<keyword evidence="4" id="KW-0808">Transferase</keyword>
<gene>
    <name evidence="13" type="ORF">SAMN05421756_104285</name>
</gene>
<dbReference type="Pfam" id="PF02518">
    <property type="entry name" value="HATPase_c"/>
    <property type="match status" value="1"/>
</dbReference>
<dbReference type="GO" id="GO:0016020">
    <property type="term" value="C:membrane"/>
    <property type="evidence" value="ECO:0007669"/>
    <property type="project" value="InterPro"/>
</dbReference>
<evidence type="ECO:0000259" key="11">
    <source>
        <dbReference type="Pfam" id="PF07730"/>
    </source>
</evidence>
<dbReference type="Pfam" id="PF13796">
    <property type="entry name" value="Sensor"/>
    <property type="match status" value="1"/>
</dbReference>
<dbReference type="GO" id="GO:0000155">
    <property type="term" value="F:phosphorelay sensor kinase activity"/>
    <property type="evidence" value="ECO:0007669"/>
    <property type="project" value="InterPro"/>
</dbReference>
<keyword evidence="9" id="KW-0472">Membrane</keyword>
<feature type="transmembrane region" description="Helical" evidence="9">
    <location>
        <begin position="50"/>
        <end position="71"/>
    </location>
</feature>
<dbReference type="PANTHER" id="PTHR24421">
    <property type="entry name" value="NITRATE/NITRITE SENSOR PROTEIN NARX-RELATED"/>
    <property type="match status" value="1"/>
</dbReference>
<keyword evidence="9" id="KW-0812">Transmembrane</keyword>
<dbReference type="GO" id="GO:0005524">
    <property type="term" value="F:ATP binding"/>
    <property type="evidence" value="ECO:0007669"/>
    <property type="project" value="UniProtKB-KW"/>
</dbReference>
<keyword evidence="6 13" id="KW-0418">Kinase</keyword>
<dbReference type="CDD" id="cd16917">
    <property type="entry name" value="HATPase_UhpB-NarQ-NarX-like"/>
    <property type="match status" value="1"/>
</dbReference>
<feature type="transmembrane region" description="Helical" evidence="9">
    <location>
        <begin position="114"/>
        <end position="147"/>
    </location>
</feature>
<keyword evidence="5" id="KW-0547">Nucleotide-binding</keyword>
<feature type="domain" description="Signal transduction histidine kinase subgroup 3 dimerisation and phosphoacceptor" evidence="11">
    <location>
        <begin position="234"/>
        <end position="297"/>
    </location>
</feature>
<dbReference type="InterPro" id="IPR036890">
    <property type="entry name" value="HATPase_C_sf"/>
</dbReference>
<dbReference type="Gene3D" id="3.30.565.10">
    <property type="entry name" value="Histidine kinase-like ATPase, C-terminal domain"/>
    <property type="match status" value="1"/>
</dbReference>
<dbReference type="AlphaFoldDB" id="A0A1H9HJW4"/>
<evidence type="ECO:0000256" key="9">
    <source>
        <dbReference type="SAM" id="Phobius"/>
    </source>
</evidence>
<keyword evidence="14" id="KW-1185">Reference proteome</keyword>
<evidence type="ECO:0000313" key="13">
    <source>
        <dbReference type="EMBL" id="SEQ62593.1"/>
    </source>
</evidence>
<accession>A0A1H9HJW4</accession>
<organism evidence="13 14">
    <name type="scientific">Microlunatus flavus</name>
    <dbReference type="NCBI Taxonomy" id="1036181"/>
    <lineage>
        <taxon>Bacteria</taxon>
        <taxon>Bacillati</taxon>
        <taxon>Actinomycetota</taxon>
        <taxon>Actinomycetes</taxon>
        <taxon>Propionibacteriales</taxon>
        <taxon>Propionibacteriaceae</taxon>
        <taxon>Microlunatus</taxon>
    </lineage>
</organism>
<dbReference type="Proteomes" id="UP000198504">
    <property type="component" value="Unassembled WGS sequence"/>
</dbReference>
<dbReference type="InterPro" id="IPR050482">
    <property type="entry name" value="Sensor_HK_TwoCompSys"/>
</dbReference>